<reference evidence="3" key="1">
    <citation type="journal article" date="2019" name="Int. J. Syst. Evol. Microbiol.">
        <title>The Global Catalogue of Microorganisms (GCM) 10K type strain sequencing project: providing services to taxonomists for standard genome sequencing and annotation.</title>
        <authorList>
            <consortium name="The Broad Institute Genomics Platform"/>
            <consortium name="The Broad Institute Genome Sequencing Center for Infectious Disease"/>
            <person name="Wu L."/>
            <person name="Ma J."/>
        </authorList>
    </citation>
    <scope>NUCLEOTIDE SEQUENCE [LARGE SCALE GENOMIC DNA]</scope>
    <source>
        <strain evidence="3">NBRC 112502</strain>
    </source>
</reference>
<feature type="transmembrane region" description="Helical" evidence="1">
    <location>
        <begin position="112"/>
        <end position="139"/>
    </location>
</feature>
<protein>
    <recommendedName>
        <fullName evidence="4">ABC-2 type transport system permease protein</fullName>
    </recommendedName>
</protein>
<comment type="caution">
    <text evidence="2">The sequence shown here is derived from an EMBL/GenBank/DDBJ whole genome shotgun (WGS) entry which is preliminary data.</text>
</comment>
<organism evidence="2 3">
    <name type="scientific">Acidocella aquatica</name>
    <dbReference type="NCBI Taxonomy" id="1922313"/>
    <lineage>
        <taxon>Bacteria</taxon>
        <taxon>Pseudomonadati</taxon>
        <taxon>Pseudomonadota</taxon>
        <taxon>Alphaproteobacteria</taxon>
        <taxon>Acetobacterales</taxon>
        <taxon>Acidocellaceae</taxon>
        <taxon>Acidocella</taxon>
    </lineage>
</organism>
<feature type="transmembrane region" description="Helical" evidence="1">
    <location>
        <begin position="336"/>
        <end position="358"/>
    </location>
</feature>
<evidence type="ECO:0000313" key="2">
    <source>
        <dbReference type="EMBL" id="GLR68515.1"/>
    </source>
</evidence>
<evidence type="ECO:0000313" key="3">
    <source>
        <dbReference type="Proteomes" id="UP001156641"/>
    </source>
</evidence>
<dbReference type="Proteomes" id="UP001156641">
    <property type="component" value="Unassembled WGS sequence"/>
</dbReference>
<dbReference type="EMBL" id="BSOS01000090">
    <property type="protein sequence ID" value="GLR68515.1"/>
    <property type="molecule type" value="Genomic_DNA"/>
</dbReference>
<sequence length="477" mass="50375">MFKPAGFPWLFLNEARVLWRGSILVRTHKYVLAPVIIVGLMFQGIALALAAQIVRHPLPLGQMVLVADLNLFFFFWLMLSRAMTAAIDVLYGRGDVDFLLASPIPPGRVLAVRMLGVAGSVAAPWVLLGGVLANALAVFGQAWALAIYPMLLAEAVVVAALAFALVVLLVGWTGPKLARRAGHMLALVMGVFIFALGQAPRFLPPAALGHFWLALLPAGDAPGLQYVFAKGLLGQPWPLAFSLVFSGTVFLFAWVMLDARFASGTITAAAYRPGGSAARQGGAFRAGPFAAVLMKNLRLLTRFPGVVTQTVYRSLTLVPVVMILTGRLRTGSGVEIVAPLLVFLTGQLALFFISVMVGSDESPELAASAPVAPGFLRRAALVAAGYATLVLMALPVTGVLARDGVLLPSLLLGMAGVLVSNLALGLRLPIPLVRADFGKAQTGTVLGLILGVGVSSVWSLAVWLLVTPRALWWLLPG</sequence>
<accession>A0ABQ6A7T4</accession>
<proteinExistence type="predicted"/>
<evidence type="ECO:0000256" key="1">
    <source>
        <dbReference type="SAM" id="Phobius"/>
    </source>
</evidence>
<gene>
    <name evidence="2" type="ORF">GCM10010909_31960</name>
</gene>
<feature type="transmembrane region" description="Helical" evidence="1">
    <location>
        <begin position="30"/>
        <end position="51"/>
    </location>
</feature>
<feature type="transmembrane region" description="Helical" evidence="1">
    <location>
        <begin position="406"/>
        <end position="424"/>
    </location>
</feature>
<feature type="transmembrane region" description="Helical" evidence="1">
    <location>
        <begin position="184"/>
        <end position="203"/>
    </location>
</feature>
<keyword evidence="1" id="KW-1133">Transmembrane helix</keyword>
<feature type="transmembrane region" description="Helical" evidence="1">
    <location>
        <begin position="303"/>
        <end position="324"/>
    </location>
</feature>
<feature type="transmembrane region" description="Helical" evidence="1">
    <location>
        <begin position="445"/>
        <end position="466"/>
    </location>
</feature>
<feature type="transmembrane region" description="Helical" evidence="1">
    <location>
        <begin position="379"/>
        <end position="400"/>
    </location>
</feature>
<keyword evidence="1" id="KW-0472">Membrane</keyword>
<keyword evidence="1" id="KW-0812">Transmembrane</keyword>
<keyword evidence="3" id="KW-1185">Reference proteome</keyword>
<evidence type="ECO:0008006" key="4">
    <source>
        <dbReference type="Google" id="ProtNLM"/>
    </source>
</evidence>
<dbReference type="RefSeq" id="WP_284259360.1">
    <property type="nucleotide sequence ID" value="NZ_BSOS01000090.1"/>
</dbReference>
<name>A0ABQ6A7T4_9PROT</name>
<feature type="transmembrane region" description="Helical" evidence="1">
    <location>
        <begin position="237"/>
        <end position="257"/>
    </location>
</feature>
<feature type="transmembrane region" description="Helical" evidence="1">
    <location>
        <begin position="145"/>
        <end position="172"/>
    </location>
</feature>